<comment type="caution">
    <text evidence="2">The sequence shown here is derived from an EMBL/GenBank/DDBJ whole genome shotgun (WGS) entry which is preliminary data.</text>
</comment>
<proteinExistence type="predicted"/>
<accession>A0ABR0MWI5</accession>
<protein>
    <submittedName>
        <fullName evidence="2">Uncharacterized protein</fullName>
    </submittedName>
</protein>
<evidence type="ECO:0000313" key="2">
    <source>
        <dbReference type="EMBL" id="KAK5778192.1"/>
    </source>
</evidence>
<keyword evidence="3" id="KW-1185">Reference proteome</keyword>
<evidence type="ECO:0000313" key="3">
    <source>
        <dbReference type="Proteomes" id="UP001358586"/>
    </source>
</evidence>
<dbReference type="EMBL" id="JARKNE010000012">
    <property type="protein sequence ID" value="KAK5778192.1"/>
    <property type="molecule type" value="Genomic_DNA"/>
</dbReference>
<evidence type="ECO:0000256" key="1">
    <source>
        <dbReference type="SAM" id="MobiDB-lite"/>
    </source>
</evidence>
<dbReference type="Proteomes" id="UP001358586">
    <property type="component" value="Chromosome 12"/>
</dbReference>
<feature type="region of interest" description="Disordered" evidence="1">
    <location>
        <begin position="21"/>
        <end position="45"/>
    </location>
</feature>
<name>A0ABR0MWI5_GOSAR</name>
<sequence>MDGSSSEDTKGAFIDFVDSSKAMRTTRSGPSSCGRGGKGKDASDKHWVEVAMKGRGRGFFFVGMRREKDWKMS</sequence>
<reference evidence="2 3" key="1">
    <citation type="submission" date="2023-03" db="EMBL/GenBank/DDBJ databases">
        <title>WGS of Gossypium arboreum.</title>
        <authorList>
            <person name="Yu D."/>
        </authorList>
    </citation>
    <scope>NUCLEOTIDE SEQUENCE [LARGE SCALE GENOMIC DNA]</scope>
    <source>
        <tissue evidence="2">Leaf</tissue>
    </source>
</reference>
<organism evidence="2 3">
    <name type="scientific">Gossypium arboreum</name>
    <name type="common">Tree cotton</name>
    <name type="synonym">Gossypium nanking</name>
    <dbReference type="NCBI Taxonomy" id="29729"/>
    <lineage>
        <taxon>Eukaryota</taxon>
        <taxon>Viridiplantae</taxon>
        <taxon>Streptophyta</taxon>
        <taxon>Embryophyta</taxon>
        <taxon>Tracheophyta</taxon>
        <taxon>Spermatophyta</taxon>
        <taxon>Magnoliopsida</taxon>
        <taxon>eudicotyledons</taxon>
        <taxon>Gunneridae</taxon>
        <taxon>Pentapetalae</taxon>
        <taxon>rosids</taxon>
        <taxon>malvids</taxon>
        <taxon>Malvales</taxon>
        <taxon>Malvaceae</taxon>
        <taxon>Malvoideae</taxon>
        <taxon>Gossypium</taxon>
    </lineage>
</organism>
<feature type="compositionally biased region" description="Polar residues" evidence="1">
    <location>
        <begin position="22"/>
        <end position="31"/>
    </location>
</feature>
<gene>
    <name evidence="2" type="ORF">PVK06_046159</name>
</gene>